<reference evidence="2" key="1">
    <citation type="submission" date="2022-07" db="EMBL/GenBank/DDBJ databases">
        <title>Parvularcula maris sp. nov., an algicidal bacterium isolated from seawater.</title>
        <authorList>
            <person name="Li F."/>
        </authorList>
    </citation>
    <scope>NUCLEOTIDE SEQUENCE</scope>
    <source>
        <strain evidence="2">BGMRC 0090</strain>
    </source>
</reference>
<keyword evidence="1" id="KW-0472">Membrane</keyword>
<evidence type="ECO:0000256" key="1">
    <source>
        <dbReference type="SAM" id="Phobius"/>
    </source>
</evidence>
<dbReference type="Proteomes" id="UP001142610">
    <property type="component" value="Unassembled WGS sequence"/>
</dbReference>
<protein>
    <submittedName>
        <fullName evidence="2">Uncharacterized protein</fullName>
    </submittedName>
</protein>
<keyword evidence="3" id="KW-1185">Reference proteome</keyword>
<accession>A0A9X2L797</accession>
<feature type="transmembrane region" description="Helical" evidence="1">
    <location>
        <begin position="87"/>
        <end position="107"/>
    </location>
</feature>
<comment type="caution">
    <text evidence="2">The sequence shown here is derived from an EMBL/GenBank/DDBJ whole genome shotgun (WGS) entry which is preliminary data.</text>
</comment>
<proteinExistence type="predicted"/>
<sequence>MRKLIGVGVLLSSAALVAAALFHVALIFGDPSWVAFAGAPLWVTESFRDGTWQGPVVTSAIALILLVFAAYGWSATGRPPKLPLTRLALGLIAALFLLRASALVHQLPAADFSKPFDQFHVAASVIIGLTGLSYGLGALFLRRR</sequence>
<dbReference type="AlphaFoldDB" id="A0A9X2L797"/>
<evidence type="ECO:0000313" key="3">
    <source>
        <dbReference type="Proteomes" id="UP001142610"/>
    </source>
</evidence>
<keyword evidence="1" id="KW-0812">Transmembrane</keyword>
<feature type="transmembrane region" description="Helical" evidence="1">
    <location>
        <begin position="119"/>
        <end position="141"/>
    </location>
</feature>
<keyword evidence="1" id="KW-1133">Transmembrane helix</keyword>
<dbReference type="RefSeq" id="WP_256618190.1">
    <property type="nucleotide sequence ID" value="NZ_JANIBC010000001.1"/>
</dbReference>
<dbReference type="EMBL" id="JANIBC010000001">
    <property type="protein sequence ID" value="MCQ8184388.1"/>
    <property type="molecule type" value="Genomic_DNA"/>
</dbReference>
<feature type="transmembrane region" description="Helical" evidence="1">
    <location>
        <begin position="53"/>
        <end position="75"/>
    </location>
</feature>
<evidence type="ECO:0000313" key="2">
    <source>
        <dbReference type="EMBL" id="MCQ8184388.1"/>
    </source>
</evidence>
<name>A0A9X2L797_9PROT</name>
<organism evidence="2 3">
    <name type="scientific">Parvularcula maris</name>
    <dbReference type="NCBI Taxonomy" id="2965077"/>
    <lineage>
        <taxon>Bacteria</taxon>
        <taxon>Pseudomonadati</taxon>
        <taxon>Pseudomonadota</taxon>
        <taxon>Alphaproteobacteria</taxon>
        <taxon>Parvularculales</taxon>
        <taxon>Parvularculaceae</taxon>
        <taxon>Parvularcula</taxon>
    </lineage>
</organism>
<gene>
    <name evidence="2" type="ORF">NOG11_03220</name>
</gene>